<feature type="domain" description="Response regulatory" evidence="10">
    <location>
        <begin position="3"/>
        <end position="120"/>
    </location>
</feature>
<comment type="subcellular location">
    <subcellularLocation>
        <location evidence="1">Cytoplasm</location>
    </subcellularLocation>
</comment>
<dbReference type="Pfam" id="PF12833">
    <property type="entry name" value="HTH_18"/>
    <property type="match status" value="1"/>
</dbReference>
<dbReference type="InterPro" id="IPR009057">
    <property type="entry name" value="Homeodomain-like_sf"/>
</dbReference>
<dbReference type="GO" id="GO:0005737">
    <property type="term" value="C:cytoplasm"/>
    <property type="evidence" value="ECO:0007669"/>
    <property type="project" value="UniProtKB-SubCell"/>
</dbReference>
<dbReference type="EMBL" id="CP022315">
    <property type="protein sequence ID" value="ASK62506.1"/>
    <property type="molecule type" value="Genomic_DNA"/>
</dbReference>
<feature type="modified residue" description="4-aspartylphosphate" evidence="8">
    <location>
        <position position="55"/>
    </location>
</feature>
<organism evidence="11 12">
    <name type="scientific">Virgibacillus phasianinus</name>
    <dbReference type="NCBI Taxonomy" id="2017483"/>
    <lineage>
        <taxon>Bacteria</taxon>
        <taxon>Bacillati</taxon>
        <taxon>Bacillota</taxon>
        <taxon>Bacilli</taxon>
        <taxon>Bacillales</taxon>
        <taxon>Bacillaceae</taxon>
        <taxon>Virgibacillus</taxon>
    </lineage>
</organism>
<keyword evidence="12" id="KW-1185">Reference proteome</keyword>
<evidence type="ECO:0000313" key="12">
    <source>
        <dbReference type="Proteomes" id="UP000198312"/>
    </source>
</evidence>
<dbReference type="SUPFAM" id="SSF52172">
    <property type="entry name" value="CheY-like"/>
    <property type="match status" value="1"/>
</dbReference>
<dbReference type="InterPro" id="IPR018060">
    <property type="entry name" value="HTH_AraC"/>
</dbReference>
<keyword evidence="4" id="KW-0902">Two-component regulatory system</keyword>
<dbReference type="Gene3D" id="3.40.50.2300">
    <property type="match status" value="1"/>
</dbReference>
<evidence type="ECO:0000256" key="1">
    <source>
        <dbReference type="ARBA" id="ARBA00004496"/>
    </source>
</evidence>
<evidence type="ECO:0000313" key="11">
    <source>
        <dbReference type="EMBL" id="ASK62506.1"/>
    </source>
</evidence>
<keyword evidence="2" id="KW-0963">Cytoplasm</keyword>
<evidence type="ECO:0000259" key="10">
    <source>
        <dbReference type="PROSITE" id="PS50110"/>
    </source>
</evidence>
<sequence>MMRILIAEDELLERKAMRKFIEDNFSDIDVVGEAENGRKAITLANTLAPDIIFMDIKMPGINGLEAIEQINSVTPSIKFILVSAYDSFDYAKKAMRFGIKEYILKPGKKDEIVKALLRVQKEIEEERVQSQEKMQSDQLLKERLIMKLMHHTIDESVMETQRDLYPDMKSGFFLVCSGADWGQLEETLARCIADPYILLQSEGNITVCVLAQKIHSKADLLTLARKIQLDSGMFIGIGYPYTHIGQLPKSYSEAYAACFQLAGEQNSRYGFLKRTKERAIDEVISTILDEVTKGNNEQAIATFKKHASRFSSADRENLYIEMKSILLKRDIATEEHSVSALKSTQDFQTFITMSCLKLNEYYQSKQYLMQAKTYIQNHYQSAITLEETASFVNLSPNYFSNLFKQEIGETFIDYLTKVRLQKAKELIEENLYSLKEISYMVGYKDPNYFSRVFKKYYHDSPKRFQQGIFKK</sequence>
<feature type="domain" description="HTH araC/xylS-type" evidence="9">
    <location>
        <begin position="369"/>
        <end position="467"/>
    </location>
</feature>
<dbReference type="Pfam" id="PF00072">
    <property type="entry name" value="Response_reg"/>
    <property type="match status" value="1"/>
</dbReference>
<dbReference type="GO" id="GO:0003700">
    <property type="term" value="F:DNA-binding transcription factor activity"/>
    <property type="evidence" value="ECO:0007669"/>
    <property type="project" value="InterPro"/>
</dbReference>
<evidence type="ECO:0000256" key="4">
    <source>
        <dbReference type="ARBA" id="ARBA00023012"/>
    </source>
</evidence>
<dbReference type="InterPro" id="IPR020449">
    <property type="entry name" value="Tscrpt_reg_AraC-type_HTH"/>
</dbReference>
<evidence type="ECO:0000256" key="5">
    <source>
        <dbReference type="ARBA" id="ARBA00023015"/>
    </source>
</evidence>
<dbReference type="AlphaFoldDB" id="A0A220U3K7"/>
<evidence type="ECO:0000256" key="6">
    <source>
        <dbReference type="ARBA" id="ARBA00023125"/>
    </source>
</evidence>
<dbReference type="PANTHER" id="PTHR42713">
    <property type="entry name" value="HISTIDINE KINASE-RELATED"/>
    <property type="match status" value="1"/>
</dbReference>
<dbReference type="InterPro" id="IPR001789">
    <property type="entry name" value="Sig_transdc_resp-reg_receiver"/>
</dbReference>
<dbReference type="InterPro" id="IPR011006">
    <property type="entry name" value="CheY-like_superfamily"/>
</dbReference>
<dbReference type="PROSITE" id="PS50110">
    <property type="entry name" value="RESPONSE_REGULATORY"/>
    <property type="match status" value="1"/>
</dbReference>
<dbReference type="Gene3D" id="1.10.10.60">
    <property type="entry name" value="Homeodomain-like"/>
    <property type="match status" value="2"/>
</dbReference>
<dbReference type="SMART" id="SM00342">
    <property type="entry name" value="HTH_ARAC"/>
    <property type="match status" value="1"/>
</dbReference>
<evidence type="ECO:0000256" key="2">
    <source>
        <dbReference type="ARBA" id="ARBA00022490"/>
    </source>
</evidence>
<evidence type="ECO:0008006" key="13">
    <source>
        <dbReference type="Google" id="ProtNLM"/>
    </source>
</evidence>
<dbReference type="PANTHER" id="PTHR42713:SF3">
    <property type="entry name" value="TRANSCRIPTIONAL REGULATORY PROTEIN HPTR"/>
    <property type="match status" value="1"/>
</dbReference>
<evidence type="ECO:0000256" key="8">
    <source>
        <dbReference type="PROSITE-ProRule" id="PRU00169"/>
    </source>
</evidence>
<keyword evidence="6" id="KW-0238">DNA-binding</keyword>
<keyword evidence="7" id="KW-0804">Transcription</keyword>
<reference evidence="11 12" key="1">
    <citation type="submission" date="2017-07" db="EMBL/GenBank/DDBJ databases">
        <title>Virgibacillus sp. LM2416.</title>
        <authorList>
            <person name="Tak E.J."/>
            <person name="Bae J.-W."/>
        </authorList>
    </citation>
    <scope>NUCLEOTIDE SEQUENCE [LARGE SCALE GENOMIC DNA]</scope>
    <source>
        <strain evidence="11 12">LM2416</strain>
    </source>
</reference>
<dbReference type="PROSITE" id="PS01124">
    <property type="entry name" value="HTH_ARAC_FAMILY_2"/>
    <property type="match status" value="1"/>
</dbReference>
<dbReference type="Proteomes" id="UP000198312">
    <property type="component" value="Chromosome"/>
</dbReference>
<dbReference type="CDD" id="cd17536">
    <property type="entry name" value="REC_YesN-like"/>
    <property type="match status" value="1"/>
</dbReference>
<dbReference type="InterPro" id="IPR051552">
    <property type="entry name" value="HptR"/>
</dbReference>
<dbReference type="SMART" id="SM00448">
    <property type="entry name" value="REC"/>
    <property type="match status" value="1"/>
</dbReference>
<proteinExistence type="predicted"/>
<dbReference type="SUPFAM" id="SSF46689">
    <property type="entry name" value="Homeodomain-like"/>
    <property type="match status" value="2"/>
</dbReference>
<dbReference type="GO" id="GO:0043565">
    <property type="term" value="F:sequence-specific DNA binding"/>
    <property type="evidence" value="ECO:0007669"/>
    <property type="project" value="InterPro"/>
</dbReference>
<dbReference type="KEGG" id="vil:CFK37_10275"/>
<protein>
    <recommendedName>
        <fullName evidence="13">DNA-binding response regulator</fullName>
    </recommendedName>
</protein>
<accession>A0A220U3K7</accession>
<name>A0A220U3K7_9BACI</name>
<evidence type="ECO:0000256" key="3">
    <source>
        <dbReference type="ARBA" id="ARBA00022553"/>
    </source>
</evidence>
<evidence type="ECO:0000259" key="9">
    <source>
        <dbReference type="PROSITE" id="PS01124"/>
    </source>
</evidence>
<evidence type="ECO:0000256" key="7">
    <source>
        <dbReference type="ARBA" id="ARBA00023163"/>
    </source>
</evidence>
<keyword evidence="5" id="KW-0805">Transcription regulation</keyword>
<dbReference type="GO" id="GO:0000160">
    <property type="term" value="P:phosphorelay signal transduction system"/>
    <property type="evidence" value="ECO:0007669"/>
    <property type="project" value="UniProtKB-KW"/>
</dbReference>
<dbReference type="OrthoDB" id="342399at2"/>
<keyword evidence="3 8" id="KW-0597">Phosphoprotein</keyword>
<dbReference type="PRINTS" id="PR00032">
    <property type="entry name" value="HTHARAC"/>
</dbReference>
<gene>
    <name evidence="11" type="ORF">CFK37_10275</name>
</gene>